<comment type="caution">
    <text evidence="2">The sequence shown here is derived from an EMBL/GenBank/DDBJ whole genome shotgun (WGS) entry which is preliminary data.</text>
</comment>
<proteinExistence type="predicted"/>
<name>A0ABW1D1A1_9ACTN</name>
<feature type="compositionally biased region" description="Low complexity" evidence="1">
    <location>
        <begin position="29"/>
        <end position="42"/>
    </location>
</feature>
<feature type="region of interest" description="Disordered" evidence="1">
    <location>
        <begin position="1"/>
        <end position="131"/>
    </location>
</feature>
<gene>
    <name evidence="2" type="ORF">ACFPZ3_49130</name>
</gene>
<keyword evidence="3" id="KW-1185">Reference proteome</keyword>
<protein>
    <submittedName>
        <fullName evidence="2">Uncharacterized protein</fullName>
    </submittedName>
</protein>
<feature type="compositionally biased region" description="Polar residues" evidence="1">
    <location>
        <begin position="65"/>
        <end position="88"/>
    </location>
</feature>
<organism evidence="2 3">
    <name type="scientific">Nonomuraea insulae</name>
    <dbReference type="NCBI Taxonomy" id="1616787"/>
    <lineage>
        <taxon>Bacteria</taxon>
        <taxon>Bacillati</taxon>
        <taxon>Actinomycetota</taxon>
        <taxon>Actinomycetes</taxon>
        <taxon>Streptosporangiales</taxon>
        <taxon>Streptosporangiaceae</taxon>
        <taxon>Nonomuraea</taxon>
    </lineage>
</organism>
<sequence>AAAARRRAAEAARRARAAAARARSRRAARAPARAARQRPAQRPTSHRATQRQSPPKVNRAPARSPVQSRPSQVYRNDGTVQPTQSFTVYRNGRMYPDGPPPSNLTRPAGSGQGEKQIFRPEKIEPENTRTGTIAETGARVTRWIDQSGIDDAFGFFF</sequence>
<accession>A0ABW1D1A1</accession>
<reference evidence="3" key="1">
    <citation type="journal article" date="2019" name="Int. J. Syst. Evol. Microbiol.">
        <title>The Global Catalogue of Microorganisms (GCM) 10K type strain sequencing project: providing services to taxonomists for standard genome sequencing and annotation.</title>
        <authorList>
            <consortium name="The Broad Institute Genomics Platform"/>
            <consortium name="The Broad Institute Genome Sequencing Center for Infectious Disease"/>
            <person name="Wu L."/>
            <person name="Ma J."/>
        </authorList>
    </citation>
    <scope>NUCLEOTIDE SEQUENCE [LARGE SCALE GENOMIC DNA]</scope>
    <source>
        <strain evidence="3">CCUG 53903</strain>
    </source>
</reference>
<dbReference type="RefSeq" id="WP_379521324.1">
    <property type="nucleotide sequence ID" value="NZ_JBHSPA010000071.1"/>
</dbReference>
<feature type="compositionally biased region" description="Basic and acidic residues" evidence="1">
    <location>
        <begin position="116"/>
        <end position="127"/>
    </location>
</feature>
<dbReference type="EMBL" id="JBHSPA010000071">
    <property type="protein sequence ID" value="MFC5831864.1"/>
    <property type="molecule type" value="Genomic_DNA"/>
</dbReference>
<evidence type="ECO:0000313" key="2">
    <source>
        <dbReference type="EMBL" id="MFC5831864.1"/>
    </source>
</evidence>
<evidence type="ECO:0000256" key="1">
    <source>
        <dbReference type="SAM" id="MobiDB-lite"/>
    </source>
</evidence>
<feature type="non-terminal residue" evidence="2">
    <location>
        <position position="1"/>
    </location>
</feature>
<evidence type="ECO:0000313" key="3">
    <source>
        <dbReference type="Proteomes" id="UP001596058"/>
    </source>
</evidence>
<dbReference type="Proteomes" id="UP001596058">
    <property type="component" value="Unassembled WGS sequence"/>
</dbReference>